<dbReference type="RefSeq" id="WP_015732474.1">
    <property type="nucleotide sequence ID" value="NZ_UHJL01000001.1"/>
</dbReference>
<evidence type="ECO:0000313" key="2">
    <source>
        <dbReference type="EMBL" id="SUQ19400.1"/>
    </source>
</evidence>
<gene>
    <name evidence="2" type="ORF">SAMN05661053_0632</name>
</gene>
<organism evidence="2 3">
    <name type="scientific">Fibrobacter succinogenes</name>
    <name type="common">Bacteroides succinogenes</name>
    <dbReference type="NCBI Taxonomy" id="833"/>
    <lineage>
        <taxon>Bacteria</taxon>
        <taxon>Pseudomonadati</taxon>
        <taxon>Fibrobacterota</taxon>
        <taxon>Fibrobacteria</taxon>
        <taxon>Fibrobacterales</taxon>
        <taxon>Fibrobacteraceae</taxon>
        <taxon>Fibrobacter</taxon>
    </lineage>
</organism>
<protein>
    <submittedName>
        <fullName evidence="2">Uncharacterized protein</fullName>
    </submittedName>
</protein>
<reference evidence="2 3" key="1">
    <citation type="submission" date="2017-08" db="EMBL/GenBank/DDBJ databases">
        <authorList>
            <person name="de Groot N.N."/>
        </authorList>
    </citation>
    <scope>NUCLEOTIDE SEQUENCE [LARGE SCALE GENOMIC DNA]</scope>
    <source>
        <strain evidence="2 3">HM2</strain>
    </source>
</reference>
<feature type="region of interest" description="Disordered" evidence="1">
    <location>
        <begin position="1"/>
        <end position="71"/>
    </location>
</feature>
<evidence type="ECO:0000313" key="3">
    <source>
        <dbReference type="Proteomes" id="UP000255423"/>
    </source>
</evidence>
<proteinExistence type="predicted"/>
<name>A0A380RV14_FIBSU</name>
<feature type="compositionally biased region" description="Acidic residues" evidence="1">
    <location>
        <begin position="16"/>
        <end position="48"/>
    </location>
</feature>
<dbReference type="EMBL" id="UHJL01000001">
    <property type="protein sequence ID" value="SUQ19400.1"/>
    <property type="molecule type" value="Genomic_DNA"/>
</dbReference>
<accession>A0A380RV14</accession>
<dbReference type="Proteomes" id="UP000255423">
    <property type="component" value="Unassembled WGS sequence"/>
</dbReference>
<dbReference type="AlphaFoldDB" id="A0A380RV14"/>
<sequence>MNKAYYCGRRPKSDAFDDTPDPTYLGEEDDLIKEEEEPQEEEVDEEVDFDKPSFGRNPIWSDYGEDMDFDQ</sequence>
<evidence type="ECO:0000256" key="1">
    <source>
        <dbReference type="SAM" id="MobiDB-lite"/>
    </source>
</evidence>